<protein>
    <recommendedName>
        <fullName evidence="3">Exocyst complex component EXO84</fullName>
    </recommendedName>
</protein>
<evidence type="ECO:0000313" key="8">
    <source>
        <dbReference type="EMBL" id="OAC99724.1"/>
    </source>
</evidence>
<dbReference type="SUPFAM" id="SSF50729">
    <property type="entry name" value="PH domain-like"/>
    <property type="match status" value="1"/>
</dbReference>
<evidence type="ECO:0000256" key="3">
    <source>
        <dbReference type="ARBA" id="ARBA00021269"/>
    </source>
</evidence>
<evidence type="ECO:0000256" key="5">
    <source>
        <dbReference type="ARBA" id="ARBA00022483"/>
    </source>
</evidence>
<dbReference type="GO" id="GO:0006893">
    <property type="term" value="P:Golgi to plasma membrane transport"/>
    <property type="evidence" value="ECO:0007669"/>
    <property type="project" value="TreeGrafter"/>
</dbReference>
<dbReference type="GO" id="GO:0015031">
    <property type="term" value="P:protein transport"/>
    <property type="evidence" value="ECO:0007669"/>
    <property type="project" value="UniProtKB-KW"/>
</dbReference>
<proteinExistence type="inferred from homology"/>
<dbReference type="InterPro" id="IPR042560">
    <property type="entry name" value="Exo84_C_2"/>
</dbReference>
<dbReference type="Pfam" id="PF08700">
    <property type="entry name" value="VPS51_Exo84_N"/>
    <property type="match status" value="1"/>
</dbReference>
<evidence type="ECO:0000313" key="9">
    <source>
        <dbReference type="Proteomes" id="UP000077051"/>
    </source>
</evidence>
<evidence type="ECO:0000256" key="4">
    <source>
        <dbReference type="ARBA" id="ARBA00022448"/>
    </source>
</evidence>
<dbReference type="Pfam" id="PF25345">
    <property type="entry name" value="PH_EXO84"/>
    <property type="match status" value="1"/>
</dbReference>
<keyword evidence="5" id="KW-0268">Exocytosis</keyword>
<feature type="non-terminal residue" evidence="8">
    <location>
        <position position="1"/>
    </location>
</feature>
<feature type="domain" description="Exocyst component Exo84 C-terminal" evidence="7">
    <location>
        <begin position="240"/>
        <end position="432"/>
    </location>
</feature>
<evidence type="ECO:0000256" key="6">
    <source>
        <dbReference type="ARBA" id="ARBA00022927"/>
    </source>
</evidence>
<comment type="caution">
    <text evidence="8">The sequence shown here is derived from an EMBL/GenBank/DDBJ whole genome shotgun (WGS) entry which is preliminary data.</text>
</comment>
<dbReference type="Gene3D" id="1.20.58.1210">
    <property type="entry name" value="Exo84p, N-terminal helical domain"/>
    <property type="match status" value="1"/>
</dbReference>
<comment type="similarity">
    <text evidence="2">Belongs to the EXO84 family.</text>
</comment>
<evidence type="ECO:0000256" key="1">
    <source>
        <dbReference type="ARBA" id="ARBA00004398"/>
    </source>
</evidence>
<dbReference type="InterPro" id="IPR042561">
    <property type="entry name" value="Exo84_C_1"/>
</dbReference>
<organism evidence="8 9">
    <name type="scientific">Mucor lusitanicus CBS 277.49</name>
    <dbReference type="NCBI Taxonomy" id="747725"/>
    <lineage>
        <taxon>Eukaryota</taxon>
        <taxon>Fungi</taxon>
        <taxon>Fungi incertae sedis</taxon>
        <taxon>Mucoromycota</taxon>
        <taxon>Mucoromycotina</taxon>
        <taxon>Mucoromycetes</taxon>
        <taxon>Mucorales</taxon>
        <taxon>Mucorineae</taxon>
        <taxon>Mucoraceae</taxon>
        <taxon>Mucor</taxon>
    </lineage>
</organism>
<dbReference type="OrthoDB" id="642193at2759"/>
<dbReference type="PANTHER" id="PTHR21426">
    <property type="entry name" value="EXOCYST COMPLEX COMPONENT 8"/>
    <property type="match status" value="1"/>
</dbReference>
<dbReference type="SUPFAM" id="SSF74788">
    <property type="entry name" value="Cullin repeat-like"/>
    <property type="match status" value="1"/>
</dbReference>
<gene>
    <name evidence="8" type="ORF">MUCCIDRAFT_146995</name>
</gene>
<dbReference type="STRING" id="747725.A0A168I9X5"/>
<dbReference type="GO" id="GO:0006887">
    <property type="term" value="P:exocytosis"/>
    <property type="evidence" value="ECO:0007669"/>
    <property type="project" value="UniProtKB-KW"/>
</dbReference>
<dbReference type="VEuPathDB" id="FungiDB:MUCCIDRAFT_146995"/>
<dbReference type="Pfam" id="PF16528">
    <property type="entry name" value="Exo84_C"/>
    <property type="match status" value="1"/>
</dbReference>
<dbReference type="Gene3D" id="1.20.58.1220">
    <property type="entry name" value="Exo84p, C-terminal helical domain"/>
    <property type="match status" value="1"/>
</dbReference>
<keyword evidence="4" id="KW-0813">Transport</keyword>
<dbReference type="InterPro" id="IPR011993">
    <property type="entry name" value="PH-like_dom_sf"/>
</dbReference>
<sequence length="435" mass="50456">DLQRNVYRNYTEFVSISKEISNLDADVLSVKEYLNELKSIWESFLAATNSSDISKVPGNAVCLKKSDLMANDQTSIYRAQIMALWDNVEGSQRFIPHAQNKHIVRECVNFYEINPKTLQPRQAVHLFLLSDCLLLARRRGNRLVADHCWNIQDLTIVDVKDSSDLTNALRIVVYPETFIYRSERPEDKLGLLNAYRRLIDDNDDKQLDAPQSGNKLYIMRDGINVINSTVVHIADIRKEKWLVDLPDHLEVSIALREFEKSVVYLEKARHIVMSSSSSLPIVREARDHINHYTDALSQIISRDLSNTLLTKIQFQRYVNWLLRLDKSEKARQVFLGTRTLIIKKRIRQLVFEGDITTYISELALVVFTLIRNTCEWYRDSFKQNEMASGFVTWVREQTEVYADIYKRQVFGQSQLSCQVIADCFKSTLEQCSVVM</sequence>
<dbReference type="Proteomes" id="UP000077051">
    <property type="component" value="Unassembled WGS sequence"/>
</dbReference>
<dbReference type="AlphaFoldDB" id="A0A168I9X5"/>
<dbReference type="EMBL" id="AMYB01000007">
    <property type="protein sequence ID" value="OAC99724.1"/>
    <property type="molecule type" value="Genomic_DNA"/>
</dbReference>
<evidence type="ECO:0000256" key="2">
    <source>
        <dbReference type="ARBA" id="ARBA00007210"/>
    </source>
</evidence>
<dbReference type="GO" id="GO:0030133">
    <property type="term" value="C:transport vesicle"/>
    <property type="evidence" value="ECO:0007669"/>
    <property type="project" value="UniProtKB-SubCell"/>
</dbReference>
<name>A0A168I9X5_MUCCL</name>
<accession>A0A168I9X5</accession>
<dbReference type="GO" id="GO:0000145">
    <property type="term" value="C:exocyst"/>
    <property type="evidence" value="ECO:0007669"/>
    <property type="project" value="InterPro"/>
</dbReference>
<evidence type="ECO:0000259" key="7">
    <source>
        <dbReference type="Pfam" id="PF16528"/>
    </source>
</evidence>
<keyword evidence="9" id="KW-1185">Reference proteome</keyword>
<dbReference type="Gene3D" id="2.30.29.30">
    <property type="entry name" value="Pleckstrin-homology domain (PH domain)/Phosphotyrosine-binding domain (PTB)"/>
    <property type="match status" value="1"/>
</dbReference>
<dbReference type="InterPro" id="IPR033961">
    <property type="entry name" value="Exo84"/>
</dbReference>
<comment type="subcellular location">
    <subcellularLocation>
        <location evidence="1">Cytoplasmic vesicle</location>
        <location evidence="1">Secretory vesicle</location>
    </subcellularLocation>
</comment>
<keyword evidence="6" id="KW-0653">Protein transport</keyword>
<reference evidence="8 9" key="1">
    <citation type="submission" date="2015-06" db="EMBL/GenBank/DDBJ databases">
        <title>Expansion of signal transduction pathways in fungi by whole-genome duplication.</title>
        <authorList>
            <consortium name="DOE Joint Genome Institute"/>
            <person name="Corrochano L.M."/>
            <person name="Kuo A."/>
            <person name="Marcet-Houben M."/>
            <person name="Polaino S."/>
            <person name="Salamov A."/>
            <person name="Villalobos J.M."/>
            <person name="Alvarez M.I."/>
            <person name="Avalos J."/>
            <person name="Benito E.P."/>
            <person name="Benoit I."/>
            <person name="Burger G."/>
            <person name="Camino L.P."/>
            <person name="Canovas D."/>
            <person name="Cerda-Olmedo E."/>
            <person name="Cheng J.-F."/>
            <person name="Dominguez A."/>
            <person name="Elias M."/>
            <person name="Eslava A.P."/>
            <person name="Glaser F."/>
            <person name="Grimwood J."/>
            <person name="Gutierrez G."/>
            <person name="Heitman J."/>
            <person name="Henrissat B."/>
            <person name="Iturriaga E.A."/>
            <person name="Lang B.F."/>
            <person name="Lavin J.L."/>
            <person name="Lee S."/>
            <person name="Li W."/>
            <person name="Lindquist E."/>
            <person name="Lopez-Garcia S."/>
            <person name="Luque E.M."/>
            <person name="Marcos A.T."/>
            <person name="Martin J."/>
            <person name="Mccluskey K."/>
            <person name="Medina H.R."/>
            <person name="Miralles-Duran A."/>
            <person name="Miyazaki A."/>
            <person name="Munoz-Torres E."/>
            <person name="Oguiza J.A."/>
            <person name="Ohm R."/>
            <person name="Olmedo M."/>
            <person name="Orejas M."/>
            <person name="Ortiz-Castellanos L."/>
            <person name="Pisabarro A.G."/>
            <person name="Rodriguez-Romero J."/>
            <person name="Ruiz-Herrera J."/>
            <person name="Ruiz-Vazquez R."/>
            <person name="Sanz C."/>
            <person name="Schackwitz W."/>
            <person name="Schmutz J."/>
            <person name="Shahriari M."/>
            <person name="Shelest E."/>
            <person name="Silva-Franco F."/>
            <person name="Soanes D."/>
            <person name="Syed K."/>
            <person name="Tagua V.G."/>
            <person name="Talbot N.J."/>
            <person name="Thon M."/>
            <person name="De Vries R.P."/>
            <person name="Wiebenga A."/>
            <person name="Yadav J.S."/>
            <person name="Braun E.L."/>
            <person name="Baker S."/>
            <person name="Garre V."/>
            <person name="Horwitz B."/>
            <person name="Torres-Martinez S."/>
            <person name="Idnurm A."/>
            <person name="Herrera-Estrella A."/>
            <person name="Gabaldon T."/>
            <person name="Grigoriev I.V."/>
        </authorList>
    </citation>
    <scope>NUCLEOTIDE SEQUENCE [LARGE SCALE GENOMIC DNA]</scope>
    <source>
        <strain evidence="8 9">CBS 277.49</strain>
    </source>
</reference>
<dbReference type="InterPro" id="IPR016159">
    <property type="entry name" value="Cullin_repeat-like_dom_sf"/>
</dbReference>
<dbReference type="PANTHER" id="PTHR21426:SF12">
    <property type="entry name" value="EXOCYST COMPLEX COMPONENT 8"/>
    <property type="match status" value="1"/>
</dbReference>
<dbReference type="InterPro" id="IPR032403">
    <property type="entry name" value="Exo84_C"/>
</dbReference>